<dbReference type="HOGENOM" id="CLU_2570443_0_0_6"/>
<feature type="region of interest" description="Disordered" evidence="1">
    <location>
        <begin position="19"/>
        <end position="81"/>
    </location>
</feature>
<gene>
    <name evidence="4" type="ORF">HNQ86_001750</name>
    <name evidence="3" type="ORF">LF63_0102400</name>
</gene>
<dbReference type="PROSITE" id="PS51257">
    <property type="entry name" value="PROKAR_LIPOPROTEIN"/>
    <property type="match status" value="1"/>
</dbReference>
<organism evidence="3 5">
    <name type="scientific">Oleiagrimonas soli</name>
    <dbReference type="NCBI Taxonomy" id="1543381"/>
    <lineage>
        <taxon>Bacteria</taxon>
        <taxon>Pseudomonadati</taxon>
        <taxon>Pseudomonadota</taxon>
        <taxon>Gammaproteobacteria</taxon>
        <taxon>Lysobacterales</taxon>
        <taxon>Rhodanobacteraceae</taxon>
        <taxon>Oleiagrimonas</taxon>
    </lineage>
</organism>
<proteinExistence type="predicted"/>
<evidence type="ECO:0000313" key="6">
    <source>
        <dbReference type="Proteomes" id="UP000560000"/>
    </source>
</evidence>
<feature type="signal peptide" evidence="2">
    <location>
        <begin position="1"/>
        <end position="24"/>
    </location>
</feature>
<dbReference type="OrthoDB" id="9983232at2"/>
<feature type="compositionally biased region" description="Polar residues" evidence="1">
    <location>
        <begin position="37"/>
        <end position="52"/>
    </location>
</feature>
<evidence type="ECO:0000256" key="1">
    <source>
        <dbReference type="SAM" id="MobiDB-lite"/>
    </source>
</evidence>
<reference evidence="3 5" key="1">
    <citation type="submission" date="2014-09" db="EMBL/GenBank/DDBJ databases">
        <title>Xanthomonadaceae 3.5X direct submission.</title>
        <authorList>
            <person name="Fang T."/>
            <person name="Wang H."/>
        </authorList>
    </citation>
    <scope>NUCLEOTIDE SEQUENCE [LARGE SCALE GENOMIC DNA]</scope>
    <source>
        <strain evidence="3 5">3.5X</strain>
    </source>
</reference>
<dbReference type="EMBL" id="JROI01000007">
    <property type="protein sequence ID" value="KGI78815.1"/>
    <property type="molecule type" value="Genomic_DNA"/>
</dbReference>
<dbReference type="EMBL" id="JACHET010000001">
    <property type="protein sequence ID" value="MBB6184405.1"/>
    <property type="molecule type" value="Genomic_DNA"/>
</dbReference>
<evidence type="ECO:0000313" key="3">
    <source>
        <dbReference type="EMBL" id="KGI78815.1"/>
    </source>
</evidence>
<evidence type="ECO:0008006" key="7">
    <source>
        <dbReference type="Google" id="ProtNLM"/>
    </source>
</evidence>
<dbReference type="AlphaFoldDB" id="A0A099D0J6"/>
<dbReference type="Proteomes" id="UP000029708">
    <property type="component" value="Unassembled WGS sequence"/>
</dbReference>
<name>A0A099D0J6_9GAMM</name>
<evidence type="ECO:0000313" key="4">
    <source>
        <dbReference type="EMBL" id="MBB6184405.1"/>
    </source>
</evidence>
<protein>
    <recommendedName>
        <fullName evidence="7">Lipoprotein</fullName>
    </recommendedName>
</protein>
<keyword evidence="5" id="KW-1185">Reference proteome</keyword>
<accession>A0A099D0J6</accession>
<reference evidence="4 6" key="2">
    <citation type="submission" date="2020-08" db="EMBL/GenBank/DDBJ databases">
        <title>Genomic Encyclopedia of Type Strains, Phase IV (KMG-IV): sequencing the most valuable type-strain genomes for metagenomic binning, comparative biology and taxonomic classification.</title>
        <authorList>
            <person name="Goeker M."/>
        </authorList>
    </citation>
    <scope>NUCLEOTIDE SEQUENCE [LARGE SCALE GENOMIC DNA]</scope>
    <source>
        <strain evidence="4 6">DSM 107085</strain>
    </source>
</reference>
<evidence type="ECO:0000313" key="5">
    <source>
        <dbReference type="Proteomes" id="UP000029708"/>
    </source>
</evidence>
<sequence>MRHLPIVACGLLIAALAGCSKSPAPDTPQPPNPKAASASTAMPASNPLTPLLNTRDRAKSVQQTLQAHDDAERKALQDAQQ</sequence>
<dbReference type="RefSeq" id="WP_043099384.1">
    <property type="nucleotide sequence ID" value="NZ_JACHET010000001.1"/>
</dbReference>
<evidence type="ECO:0000256" key="2">
    <source>
        <dbReference type="SAM" id="SignalP"/>
    </source>
</evidence>
<comment type="caution">
    <text evidence="3">The sequence shown here is derived from an EMBL/GenBank/DDBJ whole genome shotgun (WGS) entry which is preliminary data.</text>
</comment>
<feature type="chain" id="PRO_5035986749" description="Lipoprotein" evidence="2">
    <location>
        <begin position="25"/>
        <end position="81"/>
    </location>
</feature>
<feature type="compositionally biased region" description="Basic and acidic residues" evidence="1">
    <location>
        <begin position="67"/>
        <end position="81"/>
    </location>
</feature>
<dbReference type="Proteomes" id="UP000560000">
    <property type="component" value="Unassembled WGS sequence"/>
</dbReference>
<keyword evidence="2" id="KW-0732">Signal</keyword>